<evidence type="ECO:0000259" key="1">
    <source>
        <dbReference type="Pfam" id="PF00535"/>
    </source>
</evidence>
<dbReference type="Proteomes" id="UP000662185">
    <property type="component" value="Unassembled WGS sequence"/>
</dbReference>
<dbReference type="EMBL" id="JACJQU010000001">
    <property type="protein sequence ID" value="MBD2292595.1"/>
    <property type="molecule type" value="Genomic_DNA"/>
</dbReference>
<dbReference type="PANTHER" id="PTHR43685">
    <property type="entry name" value="GLYCOSYLTRANSFERASE"/>
    <property type="match status" value="1"/>
</dbReference>
<dbReference type="AlphaFoldDB" id="A0A927A0R6"/>
<dbReference type="Gene3D" id="3.90.550.10">
    <property type="entry name" value="Spore Coat Polysaccharide Biosynthesis Protein SpsA, Chain A"/>
    <property type="match status" value="1"/>
</dbReference>
<dbReference type="SUPFAM" id="SSF53448">
    <property type="entry name" value="Nucleotide-diphospho-sugar transferases"/>
    <property type="match status" value="1"/>
</dbReference>
<keyword evidence="3" id="KW-1185">Reference proteome</keyword>
<proteinExistence type="predicted"/>
<accession>A0A927A0R6</accession>
<protein>
    <submittedName>
        <fullName evidence="2">Glycosyltransferase family 2 protein</fullName>
    </submittedName>
</protein>
<evidence type="ECO:0000313" key="2">
    <source>
        <dbReference type="EMBL" id="MBD2292595.1"/>
    </source>
</evidence>
<sequence>MNNYPLISVVIPTYRREKLLRDSIIDVLKQDYPHFEVLVVDQTQTHEPETQAFLDEMAAAGKIKLFSLDWASLPGARNYAVRRSSGEILLFIDDDVQLTPGFLAAHAKNYVENPEIGAVAGRVFDRMKLGDSGGELEIEYLPPEAMDPGIAWYHIDLVHTIKPQQVLTARGCNMSFRRDVFTKYEVKFDERFRGSAVREESDFCLRFRQTGYKIWYDPEAYLVHLGEETGGCHDISMRSLEYQLTFYHNHFLLGLKNLTFTQALRLYGRLFDCHVLGNPPCYKSGSPIKVASRGIFYVLGFLKAVGTMIQSAWNDGQIYSRLDKQV</sequence>
<dbReference type="Pfam" id="PF00535">
    <property type="entry name" value="Glycos_transf_2"/>
    <property type="match status" value="1"/>
</dbReference>
<gene>
    <name evidence="2" type="ORF">H6G06_03620</name>
</gene>
<comment type="caution">
    <text evidence="2">The sequence shown here is derived from an EMBL/GenBank/DDBJ whole genome shotgun (WGS) entry which is preliminary data.</text>
</comment>
<dbReference type="InterPro" id="IPR050834">
    <property type="entry name" value="Glycosyltransf_2"/>
</dbReference>
<dbReference type="RefSeq" id="WP_190557134.1">
    <property type="nucleotide sequence ID" value="NZ_JACJQU010000001.1"/>
</dbReference>
<dbReference type="PANTHER" id="PTHR43685:SF2">
    <property type="entry name" value="GLYCOSYLTRANSFERASE 2-LIKE DOMAIN-CONTAINING PROTEIN"/>
    <property type="match status" value="1"/>
</dbReference>
<evidence type="ECO:0000313" key="3">
    <source>
        <dbReference type="Proteomes" id="UP000662185"/>
    </source>
</evidence>
<name>A0A927A0R6_9NOST</name>
<feature type="domain" description="Glycosyltransferase 2-like" evidence="1">
    <location>
        <begin position="8"/>
        <end position="181"/>
    </location>
</feature>
<dbReference type="InterPro" id="IPR029044">
    <property type="entry name" value="Nucleotide-diphossugar_trans"/>
</dbReference>
<organism evidence="2 3">
    <name type="scientific">Anabaena sphaerica FACHB-251</name>
    <dbReference type="NCBI Taxonomy" id="2692883"/>
    <lineage>
        <taxon>Bacteria</taxon>
        <taxon>Bacillati</taxon>
        <taxon>Cyanobacteriota</taxon>
        <taxon>Cyanophyceae</taxon>
        <taxon>Nostocales</taxon>
        <taxon>Nostocaceae</taxon>
        <taxon>Anabaena</taxon>
    </lineage>
</organism>
<dbReference type="NCBIfam" id="NF038299">
    <property type="entry name" value="EPS_HpsN"/>
    <property type="match status" value="1"/>
</dbReference>
<dbReference type="InterPro" id="IPR001173">
    <property type="entry name" value="Glyco_trans_2-like"/>
</dbReference>
<reference evidence="3" key="1">
    <citation type="journal article" date="2020" name="ISME J.">
        <title>Comparative genomics reveals insights into cyanobacterial evolution and habitat adaptation.</title>
        <authorList>
            <person name="Chen M.Y."/>
            <person name="Teng W.K."/>
            <person name="Zhao L."/>
            <person name="Hu C.X."/>
            <person name="Zhou Y.K."/>
            <person name="Han B.P."/>
            <person name="Song L.R."/>
            <person name="Shu W.S."/>
        </authorList>
    </citation>
    <scope>NUCLEOTIDE SEQUENCE [LARGE SCALE GENOMIC DNA]</scope>
    <source>
        <strain evidence="3">FACHB-251</strain>
    </source>
</reference>